<feature type="region of interest" description="Disordered" evidence="1">
    <location>
        <begin position="69"/>
        <end position="107"/>
    </location>
</feature>
<keyword evidence="3" id="KW-1185">Reference proteome</keyword>
<name>A0AA35Q395_9HYPO</name>
<dbReference type="AlphaFoldDB" id="A0AA35Q395"/>
<feature type="compositionally biased region" description="Acidic residues" evidence="1">
    <location>
        <begin position="84"/>
        <end position="107"/>
    </location>
</feature>
<evidence type="ECO:0000256" key="1">
    <source>
        <dbReference type="SAM" id="MobiDB-lite"/>
    </source>
</evidence>
<feature type="compositionally biased region" description="Basic and acidic residues" evidence="1">
    <location>
        <begin position="8"/>
        <end position="20"/>
    </location>
</feature>
<protein>
    <recommendedName>
        <fullName evidence="4">MADS-box domain-containing protein</fullName>
    </recommendedName>
</protein>
<organism evidence="2 3">
    <name type="scientific">Clonostachys chloroleuca</name>
    <dbReference type="NCBI Taxonomy" id="1926264"/>
    <lineage>
        <taxon>Eukaryota</taxon>
        <taxon>Fungi</taxon>
        <taxon>Dikarya</taxon>
        <taxon>Ascomycota</taxon>
        <taxon>Pezizomycotina</taxon>
        <taxon>Sordariomycetes</taxon>
        <taxon>Hypocreomycetidae</taxon>
        <taxon>Hypocreales</taxon>
        <taxon>Bionectriaceae</taxon>
        <taxon>Clonostachys</taxon>
    </lineage>
</organism>
<evidence type="ECO:0008006" key="4">
    <source>
        <dbReference type="Google" id="ProtNLM"/>
    </source>
</evidence>
<evidence type="ECO:0000313" key="3">
    <source>
        <dbReference type="Proteomes" id="UP001160390"/>
    </source>
</evidence>
<proteinExistence type="predicted"/>
<reference evidence="2" key="1">
    <citation type="submission" date="2023-01" db="EMBL/GenBank/DDBJ databases">
        <authorList>
            <person name="Piombo E."/>
        </authorList>
    </citation>
    <scope>NUCLEOTIDE SEQUENCE</scope>
</reference>
<dbReference type="Proteomes" id="UP001160390">
    <property type="component" value="Unassembled WGS sequence"/>
</dbReference>
<evidence type="ECO:0000313" key="2">
    <source>
        <dbReference type="EMBL" id="CAI6088664.1"/>
    </source>
</evidence>
<feature type="region of interest" description="Disordered" evidence="1">
    <location>
        <begin position="1"/>
        <end position="20"/>
    </location>
</feature>
<comment type="caution">
    <text evidence="2">The sequence shown here is derived from an EMBL/GenBank/DDBJ whole genome shotgun (WGS) entry which is preliminary data.</text>
</comment>
<gene>
    <name evidence="2" type="ORF">CCHLO57077_00019412</name>
</gene>
<sequence>MARLRREKNKDARKGRKNRETGIIKKLNTLVRLYDGEAVLFIRRPSGHYRGYQSRKGLVAMLPDVIDEAKLQGPDDFPTPGRDEGDDERMESIEEQGEQEDQDQDLPDCFDSENSVWMDPPHEPEQVPLELPLQVNNISDIAFSRALFLAHASKEYYYVSARLCCLPSANVFLGRSLFIFK</sequence>
<dbReference type="EMBL" id="CABFNP030000860">
    <property type="protein sequence ID" value="CAI6088664.1"/>
    <property type="molecule type" value="Genomic_DNA"/>
</dbReference>
<accession>A0AA35Q395</accession>